<dbReference type="PANTHER" id="PTHR21499">
    <property type="entry name" value="ASPARTATE KINASE"/>
    <property type="match status" value="1"/>
</dbReference>
<dbReference type="GO" id="GO:0004072">
    <property type="term" value="F:aspartate kinase activity"/>
    <property type="evidence" value="ECO:0007669"/>
    <property type="project" value="UniProtKB-EC"/>
</dbReference>
<evidence type="ECO:0000256" key="1">
    <source>
        <dbReference type="ARBA" id="ARBA00004766"/>
    </source>
</evidence>
<dbReference type="Gene3D" id="3.30.2130.10">
    <property type="entry name" value="VC0802-like"/>
    <property type="match status" value="1"/>
</dbReference>
<feature type="binding site" evidence="8">
    <location>
        <position position="119"/>
    </location>
    <ligand>
        <name>substrate</name>
    </ligand>
</feature>
<feature type="domain" description="ACT" evidence="11">
    <location>
        <begin position="379"/>
        <end position="439"/>
    </location>
</feature>
<dbReference type="InterPro" id="IPR018042">
    <property type="entry name" value="Aspartate_kinase_CS"/>
</dbReference>
<feature type="binding site" evidence="8">
    <location>
        <begin position="210"/>
        <end position="211"/>
    </location>
    <ligand>
        <name>ATP</name>
        <dbReference type="ChEBI" id="CHEBI:30616"/>
    </ligand>
</feature>
<reference evidence="12 13" key="1">
    <citation type="submission" date="2017-08" db="EMBL/GenBank/DDBJ databases">
        <authorList>
            <person name="de Groot N.N."/>
        </authorList>
    </citation>
    <scope>NUCLEOTIDE SEQUENCE [LARGE SCALE GENOMIC DNA]</scope>
    <source>
        <strain evidence="12 13">HM2</strain>
    </source>
</reference>
<keyword evidence="3 9" id="KW-0808">Transferase</keyword>
<dbReference type="SUPFAM" id="SSF53633">
    <property type="entry name" value="Carbamate kinase-like"/>
    <property type="match status" value="1"/>
</dbReference>
<dbReference type="SUPFAM" id="SSF55021">
    <property type="entry name" value="ACT-like"/>
    <property type="match status" value="2"/>
</dbReference>
<accession>A0A380S729</accession>
<comment type="pathway">
    <text evidence="10">Amino-acid biosynthesis; L-methionine biosynthesis via de novo pathway; L-homoserine from L-aspartate: step 1/3.</text>
</comment>
<keyword evidence="6 8" id="KW-0067">ATP-binding</keyword>
<dbReference type="InterPro" id="IPR001048">
    <property type="entry name" value="Asp/Glu/Uridylate_kinase"/>
</dbReference>
<dbReference type="InterPro" id="IPR045865">
    <property type="entry name" value="ACT-like_dom_sf"/>
</dbReference>
<dbReference type="PROSITE" id="PS00324">
    <property type="entry name" value="ASPARTOKINASE"/>
    <property type="match status" value="1"/>
</dbReference>
<dbReference type="InterPro" id="IPR054352">
    <property type="entry name" value="ACT_Aspartokinase"/>
</dbReference>
<name>A0A380S729_FIBSU</name>
<evidence type="ECO:0000256" key="8">
    <source>
        <dbReference type="PIRSR" id="PIRSR000726-1"/>
    </source>
</evidence>
<dbReference type="UniPathway" id="UPA00034">
    <property type="reaction ID" value="UER00015"/>
</dbReference>
<dbReference type="UniPathway" id="UPA00050">
    <property type="reaction ID" value="UER00461"/>
</dbReference>
<dbReference type="EC" id="2.7.2.4" evidence="9"/>
<evidence type="ECO:0000256" key="5">
    <source>
        <dbReference type="ARBA" id="ARBA00022777"/>
    </source>
</evidence>
<dbReference type="InterPro" id="IPR005260">
    <property type="entry name" value="Asp_kin_monofn"/>
</dbReference>
<protein>
    <recommendedName>
        <fullName evidence="9">Aspartokinase</fullName>
        <ecNumber evidence="9">2.7.2.4</ecNumber>
    </recommendedName>
</protein>
<dbReference type="Pfam" id="PF00696">
    <property type="entry name" value="AA_kinase"/>
    <property type="match status" value="1"/>
</dbReference>
<comment type="similarity">
    <text evidence="2 9">Belongs to the aspartokinase family.</text>
</comment>
<comment type="catalytic activity">
    <reaction evidence="7 9">
        <text>L-aspartate + ATP = 4-phospho-L-aspartate + ADP</text>
        <dbReference type="Rhea" id="RHEA:23776"/>
        <dbReference type="ChEBI" id="CHEBI:29991"/>
        <dbReference type="ChEBI" id="CHEBI:30616"/>
        <dbReference type="ChEBI" id="CHEBI:57535"/>
        <dbReference type="ChEBI" id="CHEBI:456216"/>
        <dbReference type="EC" id="2.7.2.4"/>
    </reaction>
</comment>
<dbReference type="GO" id="GO:0009089">
    <property type="term" value="P:lysine biosynthetic process via diaminopimelate"/>
    <property type="evidence" value="ECO:0007669"/>
    <property type="project" value="UniProtKB-UniPathway"/>
</dbReference>
<dbReference type="PROSITE" id="PS51671">
    <property type="entry name" value="ACT"/>
    <property type="match status" value="1"/>
</dbReference>
<sequence length="439" mass="48201">MSRIVCKFGGSSVADAGQFKKIKAIVESDKNRKVIVVSAPGKRNPKETKLTDLLYSTYDLASKGLDFSTPWNLIRQRYDEICKDLGLEDKLTEDLDSLEDKLKNHPESVSTDFLVSRGEFLCARLMAKYLGANFVDSYPLITFDDKYRIAPKTYEEIAKALGDENQLYVLPGFYGSNLRGEVKTFSRGGSDITGAILANGIDAAKYENWTDVSGMLMADPRIVESPLPIEYVSYREIRELAYSGASVLHDESIAPCRAKKIPINIRNTNRPEDAGTIIGPTPESAKLPITGVAGRKGFSMIYIEKSMMNKEVGFGRRVLAVLESEGLSYELCPSAIDSMSIVVDSKALDAVQDVVLEDITQQMRPDRIKIFPGIALIATVGHGMTNKIGVAAKLFTALAENKVNVRIIDQGSSQINIITGVDEADTEKAIKAIYAAFVK</sequence>
<evidence type="ECO:0000313" key="13">
    <source>
        <dbReference type="Proteomes" id="UP000255423"/>
    </source>
</evidence>
<feature type="binding site" evidence="8">
    <location>
        <position position="51"/>
    </location>
    <ligand>
        <name>substrate</name>
    </ligand>
</feature>
<dbReference type="UniPathway" id="UPA00051">
    <property type="reaction ID" value="UER00462"/>
</dbReference>
<dbReference type="CDD" id="cd04916">
    <property type="entry name" value="ACT_AKiii-YclM-BS_2"/>
    <property type="match status" value="1"/>
</dbReference>
<gene>
    <name evidence="12" type="ORF">SAMN05661053_1954</name>
</gene>
<evidence type="ECO:0000313" key="12">
    <source>
        <dbReference type="EMBL" id="SUQ24548.1"/>
    </source>
</evidence>
<evidence type="ECO:0000256" key="7">
    <source>
        <dbReference type="ARBA" id="ARBA00047872"/>
    </source>
</evidence>
<evidence type="ECO:0000256" key="3">
    <source>
        <dbReference type="ARBA" id="ARBA00022679"/>
    </source>
</evidence>
<dbReference type="InterPro" id="IPR036393">
    <property type="entry name" value="AceGlu_kinase-like_sf"/>
</dbReference>
<dbReference type="NCBIfam" id="NF006540">
    <property type="entry name" value="PRK09034.1"/>
    <property type="match status" value="1"/>
</dbReference>
<dbReference type="AlphaFoldDB" id="A0A380S729"/>
<dbReference type="GO" id="GO:0005829">
    <property type="term" value="C:cytosol"/>
    <property type="evidence" value="ECO:0007669"/>
    <property type="project" value="TreeGrafter"/>
</dbReference>
<keyword evidence="10" id="KW-0028">Amino-acid biosynthesis</keyword>
<evidence type="ECO:0000256" key="4">
    <source>
        <dbReference type="ARBA" id="ARBA00022741"/>
    </source>
</evidence>
<dbReference type="GO" id="GO:0009090">
    <property type="term" value="P:homoserine biosynthetic process"/>
    <property type="evidence" value="ECO:0007669"/>
    <property type="project" value="TreeGrafter"/>
</dbReference>
<dbReference type="Gene3D" id="3.40.1160.10">
    <property type="entry name" value="Acetylglutamate kinase-like"/>
    <property type="match status" value="1"/>
</dbReference>
<dbReference type="EMBL" id="UHJL01000002">
    <property type="protein sequence ID" value="SUQ24548.1"/>
    <property type="molecule type" value="Genomic_DNA"/>
</dbReference>
<evidence type="ECO:0000256" key="6">
    <source>
        <dbReference type="ARBA" id="ARBA00022840"/>
    </source>
</evidence>
<keyword evidence="4 8" id="KW-0547">Nucleotide-binding</keyword>
<feature type="binding site" evidence="8">
    <location>
        <begin position="7"/>
        <end position="10"/>
    </location>
    <ligand>
        <name>ATP</name>
        <dbReference type="ChEBI" id="CHEBI:30616"/>
    </ligand>
</feature>
<feature type="binding site" evidence="8">
    <location>
        <position position="221"/>
    </location>
    <ligand>
        <name>ATP</name>
        <dbReference type="ChEBI" id="CHEBI:30616"/>
    </ligand>
</feature>
<evidence type="ECO:0000256" key="9">
    <source>
        <dbReference type="RuleBase" id="RU003448"/>
    </source>
</evidence>
<evidence type="ECO:0000259" key="11">
    <source>
        <dbReference type="PROSITE" id="PS51671"/>
    </source>
</evidence>
<proteinExistence type="inferred from homology"/>
<dbReference type="Proteomes" id="UP000255423">
    <property type="component" value="Unassembled WGS sequence"/>
</dbReference>
<dbReference type="GO" id="GO:0009088">
    <property type="term" value="P:threonine biosynthetic process"/>
    <property type="evidence" value="ECO:0007669"/>
    <property type="project" value="UniProtKB-UniPathway"/>
</dbReference>
<dbReference type="PIRSF" id="PIRSF000726">
    <property type="entry name" value="Asp_kin"/>
    <property type="match status" value="1"/>
</dbReference>
<evidence type="ECO:0000256" key="10">
    <source>
        <dbReference type="RuleBase" id="RU004249"/>
    </source>
</evidence>
<keyword evidence="5 9" id="KW-0418">Kinase</keyword>
<dbReference type="RefSeq" id="WP_088630034.1">
    <property type="nucleotide sequence ID" value="NZ_CACZHM010000022.1"/>
</dbReference>
<dbReference type="NCBIfam" id="TIGR00657">
    <property type="entry name" value="asp_kinases"/>
    <property type="match status" value="1"/>
</dbReference>
<comment type="pathway">
    <text evidence="1 10">Amino-acid biosynthesis; L-lysine biosynthesis via DAP pathway; (S)-tetrahydrodipicolinate from L-aspartate: step 1/4.</text>
</comment>
<evidence type="ECO:0000256" key="2">
    <source>
        <dbReference type="ARBA" id="ARBA00010122"/>
    </source>
</evidence>
<dbReference type="InterPro" id="IPR002912">
    <property type="entry name" value="ACT_dom"/>
</dbReference>
<dbReference type="PANTHER" id="PTHR21499:SF67">
    <property type="entry name" value="ASPARTOKINASE 3"/>
    <property type="match status" value="1"/>
</dbReference>
<dbReference type="FunFam" id="3.30.2130.10:FF:000001">
    <property type="entry name" value="Bifunctional aspartokinase/homoserine dehydrogenase"/>
    <property type="match status" value="1"/>
</dbReference>
<dbReference type="InterPro" id="IPR001341">
    <property type="entry name" value="Asp_kinase"/>
</dbReference>
<dbReference type="GO" id="GO:0005524">
    <property type="term" value="F:ATP binding"/>
    <property type="evidence" value="ECO:0007669"/>
    <property type="project" value="UniProtKB-KW"/>
</dbReference>
<organism evidence="12 13">
    <name type="scientific">Fibrobacter succinogenes</name>
    <name type="common">Bacteroides succinogenes</name>
    <dbReference type="NCBI Taxonomy" id="833"/>
    <lineage>
        <taxon>Bacteria</taxon>
        <taxon>Pseudomonadati</taxon>
        <taxon>Fibrobacterota</taxon>
        <taxon>Fibrobacteria</taxon>
        <taxon>Fibrobacterales</taxon>
        <taxon>Fibrobacteraceae</taxon>
        <taxon>Fibrobacter</taxon>
    </lineage>
</organism>
<comment type="pathway">
    <text evidence="10">Amino-acid biosynthesis; L-threonine biosynthesis; L-threonine from L-aspartate: step 1/5.</text>
</comment>
<dbReference type="Pfam" id="PF22468">
    <property type="entry name" value="ACT_9"/>
    <property type="match status" value="1"/>
</dbReference>